<keyword evidence="1" id="KW-0472">Membrane</keyword>
<comment type="caution">
    <text evidence="2">The sequence shown here is derived from an EMBL/GenBank/DDBJ whole genome shotgun (WGS) entry which is preliminary data.</text>
</comment>
<proteinExistence type="predicted"/>
<sequence length="84" mass="9402">MRQRLSTLKPSLMPKLRSPLRQPARGIIYAAIAFFTLGLVSLLAATAEIPTMMLLIQASALLAIASIYRTFRAHLQPVRVRRSR</sequence>
<organism evidence="2 3">
    <name type="scientific">Falsochrobactrum ovis</name>
    <dbReference type="NCBI Taxonomy" id="1293442"/>
    <lineage>
        <taxon>Bacteria</taxon>
        <taxon>Pseudomonadati</taxon>
        <taxon>Pseudomonadota</taxon>
        <taxon>Alphaproteobacteria</taxon>
        <taxon>Hyphomicrobiales</taxon>
        <taxon>Brucellaceae</taxon>
        <taxon>Falsochrobactrum</taxon>
    </lineage>
</organism>
<evidence type="ECO:0000313" key="2">
    <source>
        <dbReference type="EMBL" id="RAK34323.1"/>
    </source>
</evidence>
<protein>
    <submittedName>
        <fullName evidence="2">Uncharacterized protein</fullName>
    </submittedName>
</protein>
<dbReference type="Proteomes" id="UP000249453">
    <property type="component" value="Unassembled WGS sequence"/>
</dbReference>
<keyword evidence="3" id="KW-1185">Reference proteome</keyword>
<dbReference type="EMBL" id="QLMK01000001">
    <property type="protein sequence ID" value="RAK34323.1"/>
    <property type="molecule type" value="Genomic_DNA"/>
</dbReference>
<reference evidence="2 3" key="1">
    <citation type="submission" date="2018-06" db="EMBL/GenBank/DDBJ databases">
        <title>Genomic Encyclopedia of Type Strains, Phase IV (KMG-IV): sequencing the most valuable type-strain genomes for metagenomic binning, comparative biology and taxonomic classification.</title>
        <authorList>
            <person name="Goeker M."/>
        </authorList>
    </citation>
    <scope>NUCLEOTIDE SEQUENCE [LARGE SCALE GENOMIC DNA]</scope>
    <source>
        <strain evidence="2 3">DSM 26720</strain>
    </source>
</reference>
<accession>A0A364K039</accession>
<dbReference type="AlphaFoldDB" id="A0A364K039"/>
<keyword evidence="1" id="KW-0812">Transmembrane</keyword>
<name>A0A364K039_9HYPH</name>
<dbReference type="RefSeq" id="WP_111574147.1">
    <property type="nucleotide sequence ID" value="NZ_JBHEEY010000001.1"/>
</dbReference>
<feature type="transmembrane region" description="Helical" evidence="1">
    <location>
        <begin position="51"/>
        <end position="71"/>
    </location>
</feature>
<feature type="transmembrane region" description="Helical" evidence="1">
    <location>
        <begin position="26"/>
        <end position="45"/>
    </location>
</feature>
<evidence type="ECO:0000313" key="3">
    <source>
        <dbReference type="Proteomes" id="UP000249453"/>
    </source>
</evidence>
<gene>
    <name evidence="2" type="ORF">C7374_101657</name>
</gene>
<evidence type="ECO:0000256" key="1">
    <source>
        <dbReference type="SAM" id="Phobius"/>
    </source>
</evidence>
<keyword evidence="1" id="KW-1133">Transmembrane helix</keyword>